<dbReference type="AlphaFoldDB" id="A0A075GB25"/>
<dbReference type="EMBL" id="KF900603">
    <property type="protein sequence ID" value="AIF00834.1"/>
    <property type="molecule type" value="Genomic_DNA"/>
</dbReference>
<evidence type="ECO:0000259" key="2">
    <source>
        <dbReference type="Pfam" id="PF01068"/>
    </source>
</evidence>
<sequence>MWFPRPGFDSRASPHFLYWLSYSIFSMKTTLYQLHLTGRLKHMIIEVKGNQILTEWWTSKEDEDGKKQSTKETVYGKNKGRSNETTDKEQTLLEFERKVKKKKEEGYVETRKDAILGEEIVVSSTLTQSFAPCKPISKLKEKHDAYDETWLSERKFNGSCILLHNTGKELIGYTRRIKPITEILSVVSEIRNTISRLPEESLIIGELVAFDKEGQEDPKVLKAVTTETTTEAKAKLKYESLISEGYHFKYNVFDVIFWYGEDVTDRTFLERLEITKFFGDREIKTFTEKIALKARKEGWEGFILRQADDSITFTMNGKPKRNGAYKFKFIETTDCIVAKVCPGSGKHEVRFARFRLYQYENSPFFDEPVLVDCGWAGGGRLGEDNMDKLTAELIEKGYKLEESELKEKDWFAVELEYQSRQDRNDKGQLCFEFPIIIRTREDKPLSECEV</sequence>
<reference evidence="3" key="1">
    <citation type="journal article" date="2014" name="Genome Biol. Evol.">
        <title>Pangenome evidence for extensive interdomain horizontal transfer affecting lineage core and shell genes in uncultured planktonic thaumarchaeota and euryarchaeota.</title>
        <authorList>
            <person name="Deschamps P."/>
            <person name="Zivanovic Y."/>
            <person name="Moreira D."/>
            <person name="Rodriguez-Valera F."/>
            <person name="Lopez-Garcia P."/>
        </authorList>
    </citation>
    <scope>NUCLEOTIDE SEQUENCE</scope>
</reference>
<keyword evidence="3" id="KW-0436">Ligase</keyword>
<feature type="domain" description="ATP-dependent DNA ligase family profile" evidence="2">
    <location>
        <begin position="135"/>
        <end position="274"/>
    </location>
</feature>
<evidence type="ECO:0000256" key="1">
    <source>
        <dbReference type="SAM" id="MobiDB-lite"/>
    </source>
</evidence>
<dbReference type="Pfam" id="PF01068">
    <property type="entry name" value="DNA_ligase_A_M"/>
    <property type="match status" value="1"/>
</dbReference>
<organism evidence="3">
    <name type="scientific">uncultured marine group II/III euryarchaeote KM3_13_C08</name>
    <dbReference type="NCBI Taxonomy" id="1457871"/>
    <lineage>
        <taxon>Archaea</taxon>
        <taxon>Methanobacteriati</taxon>
        <taxon>Methanobacteriota</taxon>
        <taxon>environmental samples</taxon>
    </lineage>
</organism>
<dbReference type="GO" id="GO:0006281">
    <property type="term" value="P:DNA repair"/>
    <property type="evidence" value="ECO:0007669"/>
    <property type="project" value="InterPro"/>
</dbReference>
<dbReference type="SUPFAM" id="SSF56091">
    <property type="entry name" value="DNA ligase/mRNA capping enzyme, catalytic domain"/>
    <property type="match status" value="1"/>
</dbReference>
<dbReference type="GO" id="GO:0003910">
    <property type="term" value="F:DNA ligase (ATP) activity"/>
    <property type="evidence" value="ECO:0007669"/>
    <property type="project" value="InterPro"/>
</dbReference>
<protein>
    <submittedName>
        <fullName evidence="3">ATP-dependent DNA ligase</fullName>
    </submittedName>
</protein>
<proteinExistence type="predicted"/>
<feature type="region of interest" description="Disordered" evidence="1">
    <location>
        <begin position="67"/>
        <end position="88"/>
    </location>
</feature>
<dbReference type="GO" id="GO:0006310">
    <property type="term" value="P:DNA recombination"/>
    <property type="evidence" value="ECO:0007669"/>
    <property type="project" value="InterPro"/>
</dbReference>
<accession>A0A075GB25</accession>
<evidence type="ECO:0000313" key="3">
    <source>
        <dbReference type="EMBL" id="AIF00834.1"/>
    </source>
</evidence>
<name>A0A075GB25_9EURY</name>
<dbReference type="InterPro" id="IPR012310">
    <property type="entry name" value="DNA_ligase_ATP-dep_cent"/>
</dbReference>
<dbReference type="Gene3D" id="3.30.470.30">
    <property type="entry name" value="DNA ligase/mRNA capping enzyme"/>
    <property type="match status" value="1"/>
</dbReference>
<dbReference type="GO" id="GO:0005524">
    <property type="term" value="F:ATP binding"/>
    <property type="evidence" value="ECO:0007669"/>
    <property type="project" value="InterPro"/>
</dbReference>